<evidence type="ECO:0000256" key="1">
    <source>
        <dbReference type="ARBA" id="ARBA00022614"/>
    </source>
</evidence>
<dbReference type="PROSITE" id="PS51450">
    <property type="entry name" value="LRR"/>
    <property type="match status" value="2"/>
</dbReference>
<dbReference type="InterPro" id="IPR032675">
    <property type="entry name" value="LRR_dom_sf"/>
</dbReference>
<dbReference type="InterPro" id="IPR003591">
    <property type="entry name" value="Leu-rich_rpt_typical-subtyp"/>
</dbReference>
<name>A0AAQ0B2U7_LEPIR</name>
<dbReference type="GO" id="GO:0005737">
    <property type="term" value="C:cytoplasm"/>
    <property type="evidence" value="ECO:0007669"/>
    <property type="project" value="TreeGrafter"/>
</dbReference>
<feature type="domain" description="Disease resistance R13L4/SHOC-2-like LRR" evidence="3">
    <location>
        <begin position="68"/>
        <end position="177"/>
    </location>
</feature>
<dbReference type="InterPro" id="IPR001611">
    <property type="entry name" value="Leu-rich_rpt"/>
</dbReference>
<dbReference type="SUPFAM" id="SSF52058">
    <property type="entry name" value="L domain-like"/>
    <property type="match status" value="1"/>
</dbReference>
<dbReference type="PANTHER" id="PTHR48051:SF1">
    <property type="entry name" value="RAS SUPPRESSOR PROTEIN 1"/>
    <property type="match status" value="1"/>
</dbReference>
<protein>
    <submittedName>
        <fullName evidence="4">Leucine-rich repeat domain-containing protein</fullName>
    </submittedName>
</protein>
<evidence type="ECO:0000313" key="4">
    <source>
        <dbReference type="EMBL" id="QOI50946.1"/>
    </source>
</evidence>
<gene>
    <name evidence="4" type="ORF">Lepto1489_11175</name>
</gene>
<accession>A0AAQ0B2U7</accession>
<evidence type="ECO:0000313" key="5">
    <source>
        <dbReference type="Proteomes" id="UP000663255"/>
    </source>
</evidence>
<dbReference type="PRINTS" id="PR00019">
    <property type="entry name" value="LEURICHRPT"/>
</dbReference>
<dbReference type="Proteomes" id="UP000663255">
    <property type="component" value="Chromosome 1"/>
</dbReference>
<dbReference type="InterPro" id="IPR055414">
    <property type="entry name" value="LRR_R13L4/SHOC2-like"/>
</dbReference>
<keyword evidence="2" id="KW-0677">Repeat</keyword>
<dbReference type="EMBL" id="CP043893">
    <property type="protein sequence ID" value="QOI50946.1"/>
    <property type="molecule type" value="Genomic_DNA"/>
</dbReference>
<dbReference type="AlphaFoldDB" id="A0AAQ0B2U7"/>
<organism evidence="4 5">
    <name type="scientific">Leptospira interrogans serovar Bataviae</name>
    <dbReference type="NCBI Taxonomy" id="312175"/>
    <lineage>
        <taxon>Bacteria</taxon>
        <taxon>Pseudomonadati</taxon>
        <taxon>Spirochaetota</taxon>
        <taxon>Spirochaetia</taxon>
        <taxon>Leptospirales</taxon>
        <taxon>Leptospiraceae</taxon>
        <taxon>Leptospira</taxon>
    </lineage>
</organism>
<dbReference type="Gene3D" id="3.80.10.10">
    <property type="entry name" value="Ribonuclease Inhibitor"/>
    <property type="match status" value="1"/>
</dbReference>
<dbReference type="SMART" id="SM00364">
    <property type="entry name" value="LRR_BAC"/>
    <property type="match status" value="3"/>
</dbReference>
<evidence type="ECO:0000256" key="2">
    <source>
        <dbReference type="ARBA" id="ARBA00022737"/>
    </source>
</evidence>
<proteinExistence type="predicted"/>
<dbReference type="PANTHER" id="PTHR48051">
    <property type="match status" value="1"/>
</dbReference>
<evidence type="ECO:0000259" key="3">
    <source>
        <dbReference type="Pfam" id="PF23598"/>
    </source>
</evidence>
<reference evidence="4" key="1">
    <citation type="submission" date="2019-09" db="EMBL/GenBank/DDBJ databases">
        <title>Comparative Genomics of Leptospira interrogans Reveals Genome Plasticity - A Common Adaptive Strategy for Survival in Various Hosts.</title>
        <authorList>
            <person name="Ramli S.R."/>
            <person name="Bunk B."/>
            <person name="Goris M."/>
            <person name="Bhuju S."/>
            <person name="Jarek M."/>
            <person name="Sproer C."/>
            <person name="Mustakim S."/>
            <person name="Strommenger B."/>
            <person name="Pessler F."/>
        </authorList>
    </citation>
    <scope>NUCLEOTIDE SEQUENCE</scope>
    <source>
        <strain evidence="4">1489</strain>
    </source>
</reference>
<dbReference type="InterPro" id="IPR050216">
    <property type="entry name" value="LRR_domain-containing"/>
</dbReference>
<keyword evidence="1" id="KW-0433">Leucine-rich repeat</keyword>
<dbReference type="Pfam" id="PF23598">
    <property type="entry name" value="LRR_14"/>
    <property type="match status" value="1"/>
</dbReference>
<sequence>MKDYSVILSSLSIMKIQYTALNRNRSMFFGFRRHVRIFLTIVFGLFSVQLQANDGYETFTNLKEALEHASSFSSSNVRILDLSRQKFAVFPKEIWELKKLVILNVNTNQLDALPEKIGRLKGLQMLDLSHNRLTTLPSEIGQLHNLTELYLQYNRIKTLPEEIARLQNLRKLTLYENPIPPQELDKIRKLLPNCEIRF</sequence>
<dbReference type="SMART" id="SM00369">
    <property type="entry name" value="LRR_TYP"/>
    <property type="match status" value="3"/>
</dbReference>